<dbReference type="EMBL" id="GBEZ01011000">
    <property type="protein sequence ID" value="JAC74741.1"/>
    <property type="molecule type" value="Transcribed_RNA"/>
</dbReference>
<dbReference type="PROSITE" id="PS00108">
    <property type="entry name" value="PROTEIN_KINASE_ST"/>
    <property type="match status" value="1"/>
</dbReference>
<evidence type="ECO:0000256" key="7">
    <source>
        <dbReference type="ARBA" id="ARBA00047811"/>
    </source>
</evidence>
<feature type="compositionally biased region" description="Low complexity" evidence="10">
    <location>
        <begin position="453"/>
        <end position="464"/>
    </location>
</feature>
<dbReference type="Gene3D" id="1.10.510.10">
    <property type="entry name" value="Transferase(Phosphotransferase) domain 1"/>
    <property type="match status" value="1"/>
</dbReference>
<feature type="compositionally biased region" description="Acidic residues" evidence="10">
    <location>
        <begin position="662"/>
        <end position="674"/>
    </location>
</feature>
<evidence type="ECO:0000256" key="4">
    <source>
        <dbReference type="ARBA" id="ARBA00022741"/>
    </source>
</evidence>
<dbReference type="Pfam" id="PF00069">
    <property type="entry name" value="Pkinase"/>
    <property type="match status" value="1"/>
</dbReference>
<evidence type="ECO:0000256" key="8">
    <source>
        <dbReference type="ARBA" id="ARBA00048367"/>
    </source>
</evidence>
<feature type="region of interest" description="Disordered" evidence="10">
    <location>
        <begin position="731"/>
        <end position="752"/>
    </location>
</feature>
<evidence type="ECO:0000256" key="1">
    <source>
        <dbReference type="ARBA" id="ARBA00012425"/>
    </source>
</evidence>
<evidence type="ECO:0000313" key="12">
    <source>
        <dbReference type="EMBL" id="JAC74741.1"/>
    </source>
</evidence>
<dbReference type="EC" id="2.7.11.22" evidence="1"/>
<dbReference type="GO" id="GO:0004693">
    <property type="term" value="F:cyclin-dependent protein serine/threonine kinase activity"/>
    <property type="evidence" value="ECO:0007669"/>
    <property type="project" value="UniProtKB-EC"/>
</dbReference>
<name>A0A061RW03_9CHLO</name>
<feature type="region of interest" description="Disordered" evidence="10">
    <location>
        <begin position="84"/>
        <end position="138"/>
    </location>
</feature>
<dbReference type="InterPro" id="IPR008271">
    <property type="entry name" value="Ser/Thr_kinase_AS"/>
</dbReference>
<feature type="region of interest" description="Disordered" evidence="10">
    <location>
        <begin position="154"/>
        <end position="619"/>
    </location>
</feature>
<keyword evidence="5 12" id="KW-0418">Kinase</keyword>
<feature type="compositionally biased region" description="Low complexity" evidence="10">
    <location>
        <begin position="489"/>
        <end position="500"/>
    </location>
</feature>
<dbReference type="SUPFAM" id="SSF56112">
    <property type="entry name" value="Protein kinase-like (PK-like)"/>
    <property type="match status" value="1"/>
</dbReference>
<organism evidence="12">
    <name type="scientific">Tetraselmis sp. GSL018</name>
    <dbReference type="NCBI Taxonomy" id="582737"/>
    <lineage>
        <taxon>Eukaryota</taxon>
        <taxon>Viridiplantae</taxon>
        <taxon>Chlorophyta</taxon>
        <taxon>core chlorophytes</taxon>
        <taxon>Chlorodendrophyceae</taxon>
        <taxon>Chlorodendrales</taxon>
        <taxon>Chlorodendraceae</taxon>
        <taxon>Tetraselmis</taxon>
    </lineage>
</organism>
<evidence type="ECO:0000256" key="10">
    <source>
        <dbReference type="SAM" id="MobiDB-lite"/>
    </source>
</evidence>
<evidence type="ECO:0000256" key="6">
    <source>
        <dbReference type="ARBA" id="ARBA00022840"/>
    </source>
</evidence>
<keyword evidence="3" id="KW-0808">Transferase</keyword>
<feature type="domain" description="Protein kinase" evidence="11">
    <location>
        <begin position="772"/>
        <end position="1068"/>
    </location>
</feature>
<dbReference type="InterPro" id="IPR017441">
    <property type="entry name" value="Protein_kinase_ATP_BS"/>
</dbReference>
<dbReference type="InterPro" id="IPR000719">
    <property type="entry name" value="Prot_kinase_dom"/>
</dbReference>
<dbReference type="FunFam" id="3.30.200.20:FF:000049">
    <property type="entry name" value="cyclin-dependent kinase-like 1 isoform X1"/>
    <property type="match status" value="1"/>
</dbReference>
<feature type="region of interest" description="Disordered" evidence="10">
    <location>
        <begin position="638"/>
        <end position="712"/>
    </location>
</feature>
<dbReference type="Gene3D" id="3.30.200.20">
    <property type="entry name" value="Phosphorylase Kinase, domain 1"/>
    <property type="match status" value="1"/>
</dbReference>
<dbReference type="PROSITE" id="PS50011">
    <property type="entry name" value="PROTEIN_KINASE_DOM"/>
    <property type="match status" value="1"/>
</dbReference>
<dbReference type="GO" id="GO:0005524">
    <property type="term" value="F:ATP binding"/>
    <property type="evidence" value="ECO:0007669"/>
    <property type="project" value="UniProtKB-UniRule"/>
</dbReference>
<comment type="catalytic activity">
    <reaction evidence="7">
        <text>L-threonyl-[protein] + ATP = O-phospho-L-threonyl-[protein] + ADP + H(+)</text>
        <dbReference type="Rhea" id="RHEA:46608"/>
        <dbReference type="Rhea" id="RHEA-COMP:11060"/>
        <dbReference type="Rhea" id="RHEA-COMP:11605"/>
        <dbReference type="ChEBI" id="CHEBI:15378"/>
        <dbReference type="ChEBI" id="CHEBI:30013"/>
        <dbReference type="ChEBI" id="CHEBI:30616"/>
        <dbReference type="ChEBI" id="CHEBI:61977"/>
        <dbReference type="ChEBI" id="CHEBI:456216"/>
        <dbReference type="EC" id="2.7.11.22"/>
    </reaction>
</comment>
<feature type="binding site" evidence="9">
    <location>
        <position position="801"/>
    </location>
    <ligand>
        <name>ATP</name>
        <dbReference type="ChEBI" id="CHEBI:30616"/>
    </ligand>
</feature>
<feature type="compositionally biased region" description="Low complexity" evidence="10">
    <location>
        <begin position="356"/>
        <end position="370"/>
    </location>
</feature>
<feature type="compositionally biased region" description="Basic and acidic residues" evidence="10">
    <location>
        <begin position="675"/>
        <end position="701"/>
    </location>
</feature>
<dbReference type="InterPro" id="IPR050117">
    <property type="entry name" value="MAPK"/>
</dbReference>
<protein>
    <recommendedName>
        <fullName evidence="1">cyclin-dependent kinase</fullName>
        <ecNumber evidence="1">2.7.11.22</ecNumber>
    </recommendedName>
</protein>
<evidence type="ECO:0000256" key="3">
    <source>
        <dbReference type="ARBA" id="ARBA00022679"/>
    </source>
</evidence>
<evidence type="ECO:0000259" key="11">
    <source>
        <dbReference type="PROSITE" id="PS50011"/>
    </source>
</evidence>
<dbReference type="PROSITE" id="PS00107">
    <property type="entry name" value="PROTEIN_KINASE_ATP"/>
    <property type="match status" value="1"/>
</dbReference>
<sequence>MTMVGRNPDYFILPGRGSHQGKAYGSKWQSSSSSYLSAPWEAAQGAVHLPSLSHPTVFRQHHTIRSGTVGESLLDSVAMNYNRPGHVPAGRPSPGAPYASPPKRGWLDSRESPGVQGSGFRSRGAPKPEAVPKRSFLRPSTQPYNLYAVYSKPKVDTSPPRLWASQDHLGGAASKPRLAPTIHNRKGPGPPSMLPKVPSNARNPLPASRGPCAADSTPSRGGTGVYKLQVPQESSAQFGGAQRLHTAPEAALPVGNSAAAAEPRQPPAGRPQPSQFGDTGHGAQARSRGQPFGRSTLDMGTGKINFPARKVQTRDPNAWGAAGSHTWLSPSRGGPRDRDGSPPNNMGRWHANPLDGLEGSSGQLLFSSGSKKPRASPADAGGPRTRSRPMEASKKAGKQANTRGGRSMVLAMSGPATQQPPGPLPSSTPSTSLYHLQQGRDTRPAPPPPNEPGHPSSSCHHPSQQGGGSEPGPTPPTEPRKPEEVIRQAHAAPAEAEGAARPVPDQGRVREPVGGAAPTSVPEAPMRPDPGGPSGIPGSEAAPMGAESGPRPQSRKSSLPAMEPVIEEPAAEARASPEPDRRQRRAPLEDGPPNQRKAEAWLEVPAAGAASRYSGGGDDAEAIDMEEEMAVDHVPEEPAADVVLEEEPHESSAGGWPRAEDMAVDESVPEEYVEEEHMADIVRDEEFPYEREEAAPAKQQEEGLMGSTAEDDYASDSESAMDETSAFIVPTDETGNNAANARSLSDSDVETGDDNAALQTRTAKSRVLSQRYEVLKIVGEGAYGLVMKCRRRKDNQYVAIKEFKIEDDDPDADDVRRTSQREVQLLKELQHRHVVTFIEDFHVDDRLFIVMEFVPCNLLEVLESHVGGLDREMIRSVIFQLVSAMVFIHNKNIVYRDIKPENLLVTDSGEIKLCDFGFARHFSRPNETLTDYVATRWYRAPELLLGPPWKEQGKQVSLPYGPAVDMWAIGCLMGELVDGEPLFAGDSDIDQLYKIQKVQGAIPKHQWELFSRNPNNTGIVFGVKEPLTLRRRYAGKLNDVELDFLEGLLRLDPETRLTGPQCLRHPYLKNLASEDV</sequence>
<comment type="catalytic activity">
    <reaction evidence="8">
        <text>L-seryl-[protein] + ATP = O-phospho-L-seryl-[protein] + ADP + H(+)</text>
        <dbReference type="Rhea" id="RHEA:17989"/>
        <dbReference type="Rhea" id="RHEA-COMP:9863"/>
        <dbReference type="Rhea" id="RHEA-COMP:11604"/>
        <dbReference type="ChEBI" id="CHEBI:15378"/>
        <dbReference type="ChEBI" id="CHEBI:29999"/>
        <dbReference type="ChEBI" id="CHEBI:30616"/>
        <dbReference type="ChEBI" id="CHEBI:83421"/>
        <dbReference type="ChEBI" id="CHEBI:456216"/>
        <dbReference type="EC" id="2.7.11.22"/>
    </reaction>
</comment>
<keyword evidence="2" id="KW-0723">Serine/threonine-protein kinase</keyword>
<feature type="compositionally biased region" description="Polar residues" evidence="10">
    <location>
        <begin position="733"/>
        <end position="746"/>
    </location>
</feature>
<proteinExistence type="predicted"/>
<dbReference type="AlphaFoldDB" id="A0A061RW03"/>
<feature type="compositionally biased region" description="Basic and acidic residues" evidence="10">
    <location>
        <begin position="478"/>
        <end position="487"/>
    </location>
</feature>
<evidence type="ECO:0000256" key="9">
    <source>
        <dbReference type="PROSITE-ProRule" id="PRU10141"/>
    </source>
</evidence>
<dbReference type="InterPro" id="IPR011009">
    <property type="entry name" value="Kinase-like_dom_sf"/>
</dbReference>
<dbReference type="SMART" id="SM00220">
    <property type="entry name" value="S_TKc"/>
    <property type="match status" value="1"/>
</dbReference>
<accession>A0A061RW03</accession>
<reference evidence="12" key="1">
    <citation type="submission" date="2014-05" db="EMBL/GenBank/DDBJ databases">
        <title>The transcriptome of the halophilic microalga Tetraselmis sp. GSL018 isolated from the Great Salt Lake, Utah.</title>
        <authorList>
            <person name="Jinkerson R.E."/>
            <person name="D'Adamo S."/>
            <person name="Posewitz M.C."/>
        </authorList>
    </citation>
    <scope>NUCLEOTIDE SEQUENCE</scope>
    <source>
        <strain evidence="12">GSL018</strain>
    </source>
</reference>
<evidence type="ECO:0000256" key="5">
    <source>
        <dbReference type="ARBA" id="ARBA00022777"/>
    </source>
</evidence>
<keyword evidence="6 9" id="KW-0067">ATP-binding</keyword>
<evidence type="ECO:0000256" key="2">
    <source>
        <dbReference type="ARBA" id="ARBA00022527"/>
    </source>
</evidence>
<dbReference type="PANTHER" id="PTHR24055">
    <property type="entry name" value="MITOGEN-ACTIVATED PROTEIN KINASE"/>
    <property type="match status" value="1"/>
</dbReference>
<keyword evidence="4 9" id="KW-0547">Nucleotide-binding</keyword>
<dbReference type="FunFam" id="1.10.510.10:FF:000624">
    <property type="entry name" value="Mitogen-activated protein kinase"/>
    <property type="match status" value="1"/>
</dbReference>
<gene>
    <name evidence="12" type="ORF">TSPGSL018_25129</name>
</gene>